<accession>A0A5J4YUC1</accession>
<proteinExistence type="predicted"/>
<dbReference type="PANTHER" id="PTHR12126:SF16">
    <property type="entry name" value="MIOREX COMPLEX COMPONENT 2"/>
    <property type="match status" value="1"/>
</dbReference>
<dbReference type="GO" id="GO:0044877">
    <property type="term" value="F:protein-containing complex binding"/>
    <property type="evidence" value="ECO:0007669"/>
    <property type="project" value="TreeGrafter"/>
</dbReference>
<comment type="caution">
    <text evidence="2">The sequence shown here is derived from an EMBL/GenBank/DDBJ whole genome shotgun (WGS) entry which is preliminary data.</text>
</comment>
<keyword evidence="3" id="KW-1185">Reference proteome</keyword>
<dbReference type="Gene3D" id="3.40.50.720">
    <property type="entry name" value="NAD(P)-binding Rossmann-like Domain"/>
    <property type="match status" value="1"/>
</dbReference>
<evidence type="ECO:0000259" key="1">
    <source>
        <dbReference type="Pfam" id="PF13460"/>
    </source>
</evidence>
<dbReference type="PANTHER" id="PTHR12126">
    <property type="entry name" value="NADH-UBIQUINONE OXIDOREDUCTASE 39 KDA SUBUNIT-RELATED"/>
    <property type="match status" value="1"/>
</dbReference>
<reference evidence="3" key="1">
    <citation type="journal article" date="2019" name="Nat. Commun.">
        <title>Expansion of phycobilisome linker gene families in mesophilic red algae.</title>
        <authorList>
            <person name="Lee J."/>
            <person name="Kim D."/>
            <person name="Bhattacharya D."/>
            <person name="Yoon H.S."/>
        </authorList>
    </citation>
    <scope>NUCLEOTIDE SEQUENCE [LARGE SCALE GENOMIC DNA]</scope>
    <source>
        <strain evidence="3">CCMP 1328</strain>
    </source>
</reference>
<dbReference type="AlphaFoldDB" id="A0A5J4YUC1"/>
<dbReference type="InterPro" id="IPR016040">
    <property type="entry name" value="NAD(P)-bd_dom"/>
</dbReference>
<dbReference type="InterPro" id="IPR036291">
    <property type="entry name" value="NAD(P)-bd_dom_sf"/>
</dbReference>
<evidence type="ECO:0000313" key="2">
    <source>
        <dbReference type="EMBL" id="KAA8494432.1"/>
    </source>
</evidence>
<dbReference type="SUPFAM" id="SSF51735">
    <property type="entry name" value="NAD(P)-binding Rossmann-fold domains"/>
    <property type="match status" value="1"/>
</dbReference>
<evidence type="ECO:0000313" key="3">
    <source>
        <dbReference type="Proteomes" id="UP000324585"/>
    </source>
</evidence>
<dbReference type="GO" id="GO:0005739">
    <property type="term" value="C:mitochondrion"/>
    <property type="evidence" value="ECO:0007669"/>
    <property type="project" value="TreeGrafter"/>
</dbReference>
<dbReference type="Proteomes" id="UP000324585">
    <property type="component" value="Unassembled WGS sequence"/>
</dbReference>
<feature type="domain" description="NAD(P)-binding" evidence="1">
    <location>
        <begin position="70"/>
        <end position="215"/>
    </location>
</feature>
<gene>
    <name evidence="2" type="ORF">FVE85_2673</name>
</gene>
<dbReference type="OrthoDB" id="276721at2759"/>
<dbReference type="InterPro" id="IPR051207">
    <property type="entry name" value="ComplexI_NDUFA9_subunit"/>
</dbReference>
<name>A0A5J4YUC1_PORPP</name>
<dbReference type="EMBL" id="VRMN01000004">
    <property type="protein sequence ID" value="KAA8494432.1"/>
    <property type="molecule type" value="Genomic_DNA"/>
</dbReference>
<sequence>MQLLVNARGVQQAYARWCRAQTLCSSWRAPRENSLPGRQWLCTQTSSGEAQAQEQSGNESPERKTLVVVGGAGYVGSHIARYAKRCGLSVLCISRSGASSAQLKDASLDGVAWLRGDALEPESWKYALSGASGVVSCVGGFGSNEQMRRICGDTNVSVARAAHEAGVPRFVFVSARMYAFQPAFMRGYFEGKKMAEQVAGELFGKDATILRPAFVYGARQISIPKVNVSLNVPLQLIGKPLHAFNQTQAARAVSKLGGPFELAFSPPTSVDDLSKCAVLGATGYLQAQGQAFTTDAQPPHRAAPPLILESDDIAHCAKTHA</sequence>
<organism evidence="2 3">
    <name type="scientific">Porphyridium purpureum</name>
    <name type="common">Red alga</name>
    <name type="synonym">Porphyridium cruentum</name>
    <dbReference type="NCBI Taxonomy" id="35688"/>
    <lineage>
        <taxon>Eukaryota</taxon>
        <taxon>Rhodophyta</taxon>
        <taxon>Bangiophyceae</taxon>
        <taxon>Porphyridiales</taxon>
        <taxon>Porphyridiaceae</taxon>
        <taxon>Porphyridium</taxon>
    </lineage>
</organism>
<protein>
    <recommendedName>
        <fullName evidence="1">NAD(P)-binding domain-containing protein</fullName>
    </recommendedName>
</protein>
<dbReference type="Pfam" id="PF13460">
    <property type="entry name" value="NAD_binding_10"/>
    <property type="match status" value="1"/>
</dbReference>